<gene>
    <name evidence="2" type="ORF">JANAI62_11000</name>
</gene>
<evidence type="ECO:0000313" key="2">
    <source>
        <dbReference type="EMBL" id="GIT94477.1"/>
    </source>
</evidence>
<feature type="chain" id="PRO_5046776856" evidence="1">
    <location>
        <begin position="21"/>
        <end position="96"/>
    </location>
</feature>
<accession>A0ABQ4NJ79</accession>
<protein>
    <submittedName>
        <fullName evidence="2">Uncharacterized protein</fullName>
    </submittedName>
</protein>
<feature type="signal peptide" evidence="1">
    <location>
        <begin position="1"/>
        <end position="20"/>
    </location>
</feature>
<name>A0ABQ4NJ79_9RHOB</name>
<comment type="caution">
    <text evidence="2">The sequence shown here is derived from an EMBL/GenBank/DDBJ whole genome shotgun (WGS) entry which is preliminary data.</text>
</comment>
<keyword evidence="3" id="KW-1185">Reference proteome</keyword>
<sequence>MLRPILALSLCSLMAVPAAAQMSDVTCEDSARLAQKLTTVLGAERQGSGLRDPDTMVEVWVTEHNRDWVIVQSFANGTSCIVAMGAHWAGPGKTPA</sequence>
<proteinExistence type="predicted"/>
<dbReference type="Proteomes" id="UP000786693">
    <property type="component" value="Unassembled WGS sequence"/>
</dbReference>
<reference evidence="2 3" key="1">
    <citation type="submission" date="2021-05" db="EMBL/GenBank/DDBJ databases">
        <title>Bacteria Genome sequencing.</title>
        <authorList>
            <person name="Takabe Y."/>
            <person name="Nakajima Y."/>
            <person name="Suzuki S."/>
            <person name="Shiozaki T."/>
        </authorList>
    </citation>
    <scope>NUCLEOTIDE SEQUENCE [LARGE SCALE GENOMIC DNA]</scope>
    <source>
        <strain evidence="2 3">AI_62</strain>
    </source>
</reference>
<organism evidence="2 3">
    <name type="scientific">Jannaschia pagri</name>
    <dbReference type="NCBI Taxonomy" id="2829797"/>
    <lineage>
        <taxon>Bacteria</taxon>
        <taxon>Pseudomonadati</taxon>
        <taxon>Pseudomonadota</taxon>
        <taxon>Alphaproteobacteria</taxon>
        <taxon>Rhodobacterales</taxon>
        <taxon>Roseobacteraceae</taxon>
        <taxon>Jannaschia</taxon>
    </lineage>
</organism>
<keyword evidence="1" id="KW-0732">Signal</keyword>
<evidence type="ECO:0000256" key="1">
    <source>
        <dbReference type="SAM" id="SignalP"/>
    </source>
</evidence>
<dbReference type="EMBL" id="BPFH01000002">
    <property type="protein sequence ID" value="GIT94477.1"/>
    <property type="molecule type" value="Genomic_DNA"/>
</dbReference>
<evidence type="ECO:0000313" key="3">
    <source>
        <dbReference type="Proteomes" id="UP000786693"/>
    </source>
</evidence>